<evidence type="ECO:0000259" key="1">
    <source>
        <dbReference type="Pfam" id="PF08928"/>
    </source>
</evidence>
<protein>
    <submittedName>
        <fullName evidence="3">PoNe immunity protein domain-containing protein</fullName>
    </submittedName>
</protein>
<dbReference type="Pfam" id="PF08928">
    <property type="entry name" value="PoNi_N"/>
    <property type="match status" value="1"/>
</dbReference>
<reference evidence="3 4" key="1">
    <citation type="submission" date="2024-02" db="EMBL/GenBank/DDBJ databases">
        <title>Genome sequence of Aquincola sp. MAHUQ-54.</title>
        <authorList>
            <person name="Huq M.A."/>
        </authorList>
    </citation>
    <scope>NUCLEOTIDE SEQUENCE [LARGE SCALE GENOMIC DNA]</scope>
    <source>
        <strain evidence="3 4">MAHUQ-54</strain>
    </source>
</reference>
<evidence type="ECO:0000313" key="4">
    <source>
        <dbReference type="Proteomes" id="UP001336250"/>
    </source>
</evidence>
<sequence>MTRDEFFMHAPRAFSEQELYERRREPRLNYNDQYGWYASTRVENLTKFYDTVAHGPMADHWAASHRLANDCTALLRLQYSAGDSIDSLRAFYPTAIWAWEEHVRHLDNWYQGEDFVRSFSTRSPALSFTDDEYGLFVLPMLCFGLLLGHADLMPRLCACWDYINDEIDCFDQLVEALVAPLVPGRHRHARTYTRHLPYRKLDKVFRAAPDKRPALMARYLDEWYHASRREPGHGMHHDLMFKGYWSFEAAAVAWAFDIDDTTFRDMDFYPRDLADYARSRFPRAGVTTAGLFAMSGEPCPRSGRWSPRADGPLADVHVAQGRPMPMAEWRDASGQFHQHAVRWQWVAA</sequence>
<keyword evidence="4" id="KW-1185">Reference proteome</keyword>
<dbReference type="Pfam" id="PF08929">
    <property type="entry name" value="PoNi_C"/>
    <property type="match status" value="1"/>
</dbReference>
<dbReference type="InterPro" id="IPR015024">
    <property type="entry name" value="PoNi_N"/>
</dbReference>
<feature type="domain" description="PoNi C-terminal" evidence="2">
    <location>
        <begin position="171"/>
        <end position="273"/>
    </location>
</feature>
<dbReference type="SUPFAM" id="SSF140731">
    <property type="entry name" value="PA2201 C-terminal domain-like"/>
    <property type="match status" value="1"/>
</dbReference>
<dbReference type="InterPro" id="IPR015025">
    <property type="entry name" value="PoNi_C"/>
</dbReference>
<name>A0AAW9QJ07_9BURK</name>
<proteinExistence type="predicted"/>
<evidence type="ECO:0000313" key="3">
    <source>
        <dbReference type="EMBL" id="MEF7616098.1"/>
    </source>
</evidence>
<dbReference type="EMBL" id="JAZIBG010000036">
    <property type="protein sequence ID" value="MEF7616098.1"/>
    <property type="molecule type" value="Genomic_DNA"/>
</dbReference>
<dbReference type="Gene3D" id="1.10.3920.10">
    <property type="entry name" value="PA2201 C-terminal domain-like"/>
    <property type="match status" value="1"/>
</dbReference>
<gene>
    <name evidence="3" type="ORF">V4F39_19445</name>
</gene>
<feature type="domain" description="PoNi N-terminal" evidence="1">
    <location>
        <begin position="65"/>
        <end position="151"/>
    </location>
</feature>
<dbReference type="InterPro" id="IPR028983">
    <property type="entry name" value="PA2201-like_C"/>
</dbReference>
<accession>A0AAW9QJ07</accession>
<dbReference type="AlphaFoldDB" id="A0AAW9QJ07"/>
<evidence type="ECO:0000259" key="2">
    <source>
        <dbReference type="Pfam" id="PF08929"/>
    </source>
</evidence>
<organism evidence="3 4">
    <name type="scientific">Aquincola agrisoli</name>
    <dbReference type="NCBI Taxonomy" id="3119538"/>
    <lineage>
        <taxon>Bacteria</taxon>
        <taxon>Pseudomonadati</taxon>
        <taxon>Pseudomonadota</taxon>
        <taxon>Betaproteobacteria</taxon>
        <taxon>Burkholderiales</taxon>
        <taxon>Sphaerotilaceae</taxon>
        <taxon>Aquincola</taxon>
    </lineage>
</organism>
<dbReference type="Proteomes" id="UP001336250">
    <property type="component" value="Unassembled WGS sequence"/>
</dbReference>
<dbReference type="RefSeq" id="WP_332291471.1">
    <property type="nucleotide sequence ID" value="NZ_JAZIBG010000036.1"/>
</dbReference>
<comment type="caution">
    <text evidence="3">The sequence shown here is derived from an EMBL/GenBank/DDBJ whole genome shotgun (WGS) entry which is preliminary data.</text>
</comment>